<dbReference type="Gene3D" id="1.10.10.10">
    <property type="entry name" value="Winged helix-like DNA-binding domain superfamily/Winged helix DNA-binding domain"/>
    <property type="match status" value="1"/>
</dbReference>
<feature type="compositionally biased region" description="Low complexity" evidence="6">
    <location>
        <begin position="381"/>
        <end position="394"/>
    </location>
</feature>
<feature type="region of interest" description="Disordered" evidence="6">
    <location>
        <begin position="584"/>
        <end position="613"/>
    </location>
</feature>
<dbReference type="Proteomes" id="UP000184304">
    <property type="component" value="Unassembled WGS sequence"/>
</dbReference>
<feature type="compositionally biased region" description="Polar residues" evidence="6">
    <location>
        <begin position="100"/>
        <end position="110"/>
    </location>
</feature>
<dbReference type="GO" id="GO:0003677">
    <property type="term" value="F:DNA binding"/>
    <property type="evidence" value="ECO:0007669"/>
    <property type="project" value="UniProtKB-KW"/>
</dbReference>
<feature type="region of interest" description="Disordered" evidence="6">
    <location>
        <begin position="97"/>
        <end position="161"/>
    </location>
</feature>
<keyword evidence="3" id="KW-0804">Transcription</keyword>
<dbReference type="EMBL" id="KV878205">
    <property type="protein sequence ID" value="OJI81761.1"/>
    <property type="molecule type" value="Genomic_DNA"/>
</dbReference>
<feature type="domain" description="SANT" evidence="9">
    <location>
        <begin position="475"/>
        <end position="526"/>
    </location>
</feature>
<feature type="domain" description="SWIRM" evidence="8">
    <location>
        <begin position="202"/>
        <end position="299"/>
    </location>
</feature>
<dbReference type="Pfam" id="PF16495">
    <property type="entry name" value="SWIRM-assoc_1"/>
    <property type="match status" value="1"/>
</dbReference>
<dbReference type="VEuPathDB" id="FungiDB:ASPTUDRAFT_31626"/>
<feature type="region of interest" description="Disordered" evidence="6">
    <location>
        <begin position="362"/>
        <end position="401"/>
    </location>
</feature>
<dbReference type="InterPro" id="IPR032451">
    <property type="entry name" value="SMARCC_C"/>
</dbReference>
<evidence type="ECO:0000259" key="7">
    <source>
        <dbReference type="PROSITE" id="PS50090"/>
    </source>
</evidence>
<evidence type="ECO:0000259" key="9">
    <source>
        <dbReference type="PROSITE" id="PS51293"/>
    </source>
</evidence>
<dbReference type="AlphaFoldDB" id="A0A1L9MXL9"/>
<reference evidence="11" key="1">
    <citation type="journal article" date="2017" name="Genome Biol.">
        <title>Comparative genomics reveals high biological diversity and specific adaptations in the industrially and medically important fungal genus Aspergillus.</title>
        <authorList>
            <person name="de Vries R.P."/>
            <person name="Riley R."/>
            <person name="Wiebenga A."/>
            <person name="Aguilar-Osorio G."/>
            <person name="Amillis S."/>
            <person name="Uchima C.A."/>
            <person name="Anderluh G."/>
            <person name="Asadollahi M."/>
            <person name="Askin M."/>
            <person name="Barry K."/>
            <person name="Battaglia E."/>
            <person name="Bayram O."/>
            <person name="Benocci T."/>
            <person name="Braus-Stromeyer S.A."/>
            <person name="Caldana C."/>
            <person name="Canovas D."/>
            <person name="Cerqueira G.C."/>
            <person name="Chen F."/>
            <person name="Chen W."/>
            <person name="Choi C."/>
            <person name="Clum A."/>
            <person name="Dos Santos R.A."/>
            <person name="Damasio A.R."/>
            <person name="Diallinas G."/>
            <person name="Emri T."/>
            <person name="Fekete E."/>
            <person name="Flipphi M."/>
            <person name="Freyberg S."/>
            <person name="Gallo A."/>
            <person name="Gournas C."/>
            <person name="Habgood R."/>
            <person name="Hainaut M."/>
            <person name="Harispe M.L."/>
            <person name="Henrissat B."/>
            <person name="Hilden K.S."/>
            <person name="Hope R."/>
            <person name="Hossain A."/>
            <person name="Karabika E."/>
            <person name="Karaffa L."/>
            <person name="Karanyi Z."/>
            <person name="Krasevec N."/>
            <person name="Kuo A."/>
            <person name="Kusch H."/>
            <person name="LaButti K."/>
            <person name="Lagendijk E.L."/>
            <person name="Lapidus A."/>
            <person name="Levasseur A."/>
            <person name="Lindquist E."/>
            <person name="Lipzen A."/>
            <person name="Logrieco A.F."/>
            <person name="MacCabe A."/>
            <person name="Maekelae M.R."/>
            <person name="Malavazi I."/>
            <person name="Melin P."/>
            <person name="Meyer V."/>
            <person name="Mielnichuk N."/>
            <person name="Miskei M."/>
            <person name="Molnar A.P."/>
            <person name="Mule G."/>
            <person name="Ngan C.Y."/>
            <person name="Orejas M."/>
            <person name="Orosz E."/>
            <person name="Ouedraogo J.P."/>
            <person name="Overkamp K.M."/>
            <person name="Park H.-S."/>
            <person name="Perrone G."/>
            <person name="Piumi F."/>
            <person name="Punt P.J."/>
            <person name="Ram A.F."/>
            <person name="Ramon A."/>
            <person name="Rauscher S."/>
            <person name="Record E."/>
            <person name="Riano-Pachon D.M."/>
            <person name="Robert V."/>
            <person name="Roehrig J."/>
            <person name="Ruller R."/>
            <person name="Salamov A."/>
            <person name="Salih N.S."/>
            <person name="Samson R.A."/>
            <person name="Sandor E."/>
            <person name="Sanguinetti M."/>
            <person name="Schuetze T."/>
            <person name="Sepcic K."/>
            <person name="Shelest E."/>
            <person name="Sherlock G."/>
            <person name="Sophianopoulou V."/>
            <person name="Squina F.M."/>
            <person name="Sun H."/>
            <person name="Susca A."/>
            <person name="Todd R.B."/>
            <person name="Tsang A."/>
            <person name="Unkles S.E."/>
            <person name="van de Wiele N."/>
            <person name="van Rossen-Uffink D."/>
            <person name="Oliveira J.V."/>
            <person name="Vesth T.C."/>
            <person name="Visser J."/>
            <person name="Yu J.-H."/>
            <person name="Zhou M."/>
            <person name="Andersen M.R."/>
            <person name="Archer D.B."/>
            <person name="Baker S.E."/>
            <person name="Benoit I."/>
            <person name="Brakhage A.A."/>
            <person name="Braus G.H."/>
            <person name="Fischer R."/>
            <person name="Frisvad J.C."/>
            <person name="Goldman G.H."/>
            <person name="Houbraken J."/>
            <person name="Oakley B."/>
            <person name="Pocsi I."/>
            <person name="Scazzocchio C."/>
            <person name="Seiboth B."/>
            <person name="vanKuyk P.A."/>
            <person name="Wortman J."/>
            <person name="Dyer P.S."/>
            <person name="Grigoriev I.V."/>
        </authorList>
    </citation>
    <scope>NUCLEOTIDE SEQUENCE [LARGE SCALE GENOMIC DNA]</scope>
    <source>
        <strain evidence="11">CBS 134.48</strain>
    </source>
</reference>
<keyword evidence="2" id="KW-0238">DNA-binding</keyword>
<dbReference type="Pfam" id="PF04433">
    <property type="entry name" value="SWIRM"/>
    <property type="match status" value="1"/>
</dbReference>
<accession>A0A1L9MXL9</accession>
<feature type="compositionally biased region" description="Basic and acidic residues" evidence="6">
    <location>
        <begin position="593"/>
        <end position="613"/>
    </location>
</feature>
<evidence type="ECO:0000256" key="4">
    <source>
        <dbReference type="ARBA" id="ARBA00023242"/>
    </source>
</evidence>
<dbReference type="InterPro" id="IPR041984">
    <property type="entry name" value="Rsc8/Ssr1/Ssr2_ZZ"/>
</dbReference>
<feature type="domain" description="Myb-like" evidence="7">
    <location>
        <begin position="476"/>
        <end position="522"/>
    </location>
</feature>
<proteinExistence type="predicted"/>
<dbReference type="PROSITE" id="PS50934">
    <property type="entry name" value="SWIRM"/>
    <property type="match status" value="1"/>
</dbReference>
<dbReference type="SMART" id="SM00717">
    <property type="entry name" value="SANT"/>
    <property type="match status" value="1"/>
</dbReference>
<dbReference type="SUPFAM" id="SSF46689">
    <property type="entry name" value="Homeodomain-like"/>
    <property type="match status" value="2"/>
</dbReference>
<dbReference type="GO" id="GO:0006338">
    <property type="term" value="P:chromatin remodeling"/>
    <property type="evidence" value="ECO:0007669"/>
    <property type="project" value="UniProtKB-ARBA"/>
</dbReference>
<evidence type="ECO:0000256" key="3">
    <source>
        <dbReference type="ARBA" id="ARBA00023163"/>
    </source>
</evidence>
<evidence type="ECO:0000256" key="5">
    <source>
        <dbReference type="SAM" id="Coils"/>
    </source>
</evidence>
<dbReference type="PROSITE" id="PS50090">
    <property type="entry name" value="MYB_LIKE"/>
    <property type="match status" value="1"/>
</dbReference>
<dbReference type="FunFam" id="1.10.10.60:FF:000014">
    <property type="entry name" value="SWI/SNF complex subunit SMARCC2 isoform C"/>
    <property type="match status" value="1"/>
</dbReference>
<evidence type="ECO:0000259" key="8">
    <source>
        <dbReference type="PROSITE" id="PS50934"/>
    </source>
</evidence>
<dbReference type="GO" id="GO:0042393">
    <property type="term" value="F:histone binding"/>
    <property type="evidence" value="ECO:0007669"/>
    <property type="project" value="TreeGrafter"/>
</dbReference>
<keyword evidence="1" id="KW-0805">Transcription regulation</keyword>
<feature type="compositionally biased region" description="Polar residues" evidence="6">
    <location>
        <begin position="14"/>
        <end position="23"/>
    </location>
</feature>
<dbReference type="CDD" id="cd00167">
    <property type="entry name" value="SANT"/>
    <property type="match status" value="1"/>
</dbReference>
<evidence type="ECO:0000313" key="10">
    <source>
        <dbReference type="EMBL" id="OJI81761.1"/>
    </source>
</evidence>
<dbReference type="InterPro" id="IPR009057">
    <property type="entry name" value="Homeodomain-like_sf"/>
</dbReference>
<dbReference type="CDD" id="cd02336">
    <property type="entry name" value="ZZ_RSC8"/>
    <property type="match status" value="1"/>
</dbReference>
<keyword evidence="11" id="KW-1185">Reference proteome</keyword>
<dbReference type="GO" id="GO:0045893">
    <property type="term" value="P:positive regulation of DNA-templated transcription"/>
    <property type="evidence" value="ECO:0007669"/>
    <property type="project" value="TreeGrafter"/>
</dbReference>
<evidence type="ECO:0000256" key="2">
    <source>
        <dbReference type="ARBA" id="ARBA00023125"/>
    </source>
</evidence>
<dbReference type="PANTHER" id="PTHR12802:SF41">
    <property type="entry name" value="BRAHMA ASSOCIATED PROTEIN 155 KDA"/>
    <property type="match status" value="1"/>
</dbReference>
<evidence type="ECO:0000256" key="6">
    <source>
        <dbReference type="SAM" id="MobiDB-lite"/>
    </source>
</evidence>
<dbReference type="Pfam" id="PF00249">
    <property type="entry name" value="Myb_DNA-binding"/>
    <property type="match status" value="1"/>
</dbReference>
<dbReference type="STRING" id="767770.A0A1L9MXL9"/>
<dbReference type="InterPro" id="IPR017884">
    <property type="entry name" value="SANT_dom"/>
</dbReference>
<evidence type="ECO:0000313" key="11">
    <source>
        <dbReference type="Proteomes" id="UP000184304"/>
    </source>
</evidence>
<dbReference type="OrthoDB" id="118550at2759"/>
<dbReference type="FunFam" id="1.10.10.10:FF:000020">
    <property type="entry name" value="SWI/SNF complex subunit SMARCC2 isoform c"/>
    <property type="match status" value="1"/>
</dbReference>
<gene>
    <name evidence="10" type="ORF">ASPTUDRAFT_31626</name>
</gene>
<dbReference type="PANTHER" id="PTHR12802">
    <property type="entry name" value="SWI/SNF COMPLEX-RELATED"/>
    <property type="match status" value="1"/>
</dbReference>
<dbReference type="InterPro" id="IPR001005">
    <property type="entry name" value="SANT/Myb"/>
</dbReference>
<feature type="compositionally biased region" description="Basic and acidic residues" evidence="6">
    <location>
        <begin position="362"/>
        <end position="380"/>
    </location>
</feature>
<sequence>MWREEAPSAMGKSPVTTSPNTASASYGLGASFWSVEGCVRAPPTFLLSRAKSLALCHPRPQLPVVDYRANKMEDNQVMSGGATEDAQAINVAQDAPGDVITTSGSQSHQGSPEKKTETGPDTDNPLDAPASPKRQNADGEPEDEEMGGTETETKKETDGGEDLADVAAQSGAEGATDEQPAQAKASIEASARSHLVSQTHAIILPSYSTWFDMHLIHPIEKKALAEFFNGRNRSKTPAVYKDYRDFMINTYRLNPIEYLTVTACRRNLAGDVCAIMRVHSFLEQWGLINYQVDPQTRPSNIGPPFTGHFRVVADTPRGLQPFQPGPNHFVKPGKPLPATDRAASATPAAKADLNLEIRRNVYDDKGKEITPATEDKDKQTNGEGSTNGTTGDSTKAMESASKEPRKKFNCFSCGIDCTRLRFHYAKATPATANPAAPDTKYDLCPNCFLQGRMPSSHSASDFVKLEDSPYSIAPDRDAPWSDSELVLLLEGLENFDDNWEQIATHVGSRTKEECVMKFLQLEIEDKYLDDMPEVRAGNGREPISQTENPVLSVVAFLAQMAEPAVAAAAAGRSVEEIRKELRKQLEKGSGAQDKGKEKEGSATVKAEDSMEVDSAREEATEQAVEVAGSDKGKASLPTVALAASAARAGALASHEEREMTRLVSSAVNVTLQKFEIKLQQFNEMEEIIEAERRELELARQQLFLDRMAFKKRVKEVQDTLQAVSLRGPGEETNNMLADAATTGIGNRYNFQPAGGDVRGVQPLSAETGADYKTLDL</sequence>
<dbReference type="GO" id="GO:0016514">
    <property type="term" value="C:SWI/SNF complex"/>
    <property type="evidence" value="ECO:0007669"/>
    <property type="project" value="TreeGrafter"/>
</dbReference>
<dbReference type="Gene3D" id="1.10.10.60">
    <property type="entry name" value="Homeodomain-like"/>
    <property type="match status" value="1"/>
</dbReference>
<keyword evidence="4" id="KW-0539">Nucleus</keyword>
<dbReference type="InterPro" id="IPR007526">
    <property type="entry name" value="SWIRM"/>
</dbReference>
<protein>
    <submittedName>
        <fullName evidence="10">Uncharacterized protein</fullName>
    </submittedName>
</protein>
<feature type="coiled-coil region" evidence="5">
    <location>
        <begin position="671"/>
        <end position="701"/>
    </location>
</feature>
<dbReference type="InterPro" id="IPR036388">
    <property type="entry name" value="WH-like_DNA-bd_sf"/>
</dbReference>
<organism evidence="10 11">
    <name type="scientific">Aspergillus tubingensis (strain CBS 134.48)</name>
    <dbReference type="NCBI Taxonomy" id="767770"/>
    <lineage>
        <taxon>Eukaryota</taxon>
        <taxon>Fungi</taxon>
        <taxon>Dikarya</taxon>
        <taxon>Ascomycota</taxon>
        <taxon>Pezizomycotina</taxon>
        <taxon>Eurotiomycetes</taxon>
        <taxon>Eurotiomycetidae</taxon>
        <taxon>Eurotiales</taxon>
        <taxon>Aspergillaceae</taxon>
        <taxon>Aspergillus</taxon>
        <taxon>Aspergillus subgen. Circumdati</taxon>
    </lineage>
</organism>
<keyword evidence="5" id="KW-0175">Coiled coil</keyword>
<dbReference type="PROSITE" id="PS51293">
    <property type="entry name" value="SANT"/>
    <property type="match status" value="1"/>
</dbReference>
<name>A0A1L9MXL9_ASPTC</name>
<dbReference type="OMA" id="QQFNEME"/>
<evidence type="ECO:0000256" key="1">
    <source>
        <dbReference type="ARBA" id="ARBA00023015"/>
    </source>
</evidence>
<feature type="region of interest" description="Disordered" evidence="6">
    <location>
        <begin position="1"/>
        <end position="23"/>
    </location>
</feature>